<keyword evidence="9" id="KW-1185">Reference proteome</keyword>
<dbReference type="AlphaFoldDB" id="U5QLZ1"/>
<proteinExistence type="inferred from homology"/>
<dbReference type="GO" id="GO:0050660">
    <property type="term" value="F:flavin adenine dinucleotide binding"/>
    <property type="evidence" value="ECO:0007669"/>
    <property type="project" value="InterPro"/>
</dbReference>
<dbReference type="GO" id="GO:0033717">
    <property type="term" value="F:gluconate 2-dehydrogenase (acceptor) activity"/>
    <property type="evidence" value="ECO:0007669"/>
    <property type="project" value="UniProtKB-EC"/>
</dbReference>
<dbReference type="RefSeq" id="WP_023173809.1">
    <property type="nucleotide sequence ID" value="NC_022600.1"/>
</dbReference>
<dbReference type="PANTHER" id="PTHR42784:SF1">
    <property type="entry name" value="PYRANOSE 2-OXIDASE"/>
    <property type="match status" value="1"/>
</dbReference>
<comment type="cofactor">
    <cofactor evidence="1">
        <name>FAD</name>
        <dbReference type="ChEBI" id="CHEBI:57692"/>
    </cofactor>
</comment>
<dbReference type="SUPFAM" id="SSF54373">
    <property type="entry name" value="FAD-linked reductases, C-terminal domain"/>
    <property type="match status" value="1"/>
</dbReference>
<dbReference type="InterPro" id="IPR051473">
    <property type="entry name" value="P2Ox-like"/>
</dbReference>
<dbReference type="KEGG" id="glj:GKIL_2388"/>
<protein>
    <submittedName>
        <fullName evidence="8">Glucose-methanol-choline oxidoreductase</fullName>
        <ecNumber evidence="8">1.1.99.3</ecNumber>
    </submittedName>
</protein>
<name>U5QLZ1_GLOK1</name>
<sequence>MSKLPIYDAIVVGSGASGGWAAKELTEGGMRVLLLEAGESLRQKEWFCRWQDLTRKLKYRGRVDQRTLSLARQPIQSKCHAWDWHFAYYIDDLDNPYLVPEDKPFTWIRSRQEGGRMVVPGHGRQLYRMSDLDFKAASRDGFGDDWPIGHADLDPYYQRVERWIGIHGSTEHLPQLPDSLFLPALPMSAAEAHLKATIEGRWSERRVVSGRTGLPPRTLRSAQATGRLTLRTNAIASHVTVDPGSGKARGIAYIDRFSHKSYEALGRVIVLCASTIETTRLLLNSASDQHPTGLGNSSGLLGHYLHDHFNAVTVTGHIPEAKAEGALPPGGVYIPQFRNLQSQHPDFLRGYGIQAFAERQPQAHFFQMKAFGEMLPRFENRVRVDSERRDAWGIPVARIECAYSDNERRMATDQLEALKEMAEAAGFEIESEQPDLAPPGTAVHEVGTARMGNSPRTSVLNKFNQSWDVKNLFVTDGACFVSQGCQNPTLTIMAMTVRACDYILDHCRKGNL</sequence>
<dbReference type="PANTHER" id="PTHR42784">
    <property type="entry name" value="PYRANOSE 2-OXIDASE"/>
    <property type="match status" value="1"/>
</dbReference>
<dbReference type="PATRIC" id="fig|1183438.3.peg.2346"/>
<dbReference type="EMBL" id="CP003587">
    <property type="protein sequence ID" value="AGY58634.1"/>
    <property type="molecule type" value="Genomic_DNA"/>
</dbReference>
<dbReference type="OrthoDB" id="9787779at2"/>
<accession>U5QLZ1</accession>
<gene>
    <name evidence="8" type="ORF">GKIL_2388</name>
</gene>
<feature type="domain" description="Glucose-methanol-choline oxidoreductase C-terminal" evidence="7">
    <location>
        <begin position="376"/>
        <end position="495"/>
    </location>
</feature>
<dbReference type="STRING" id="1183438.GKIL_2388"/>
<keyword evidence="3" id="KW-0285">Flavoprotein</keyword>
<feature type="domain" description="Glucose-methanol-choline oxidoreductase N-terminal" evidence="6">
    <location>
        <begin position="217"/>
        <end position="309"/>
    </location>
</feature>
<dbReference type="Pfam" id="PF00732">
    <property type="entry name" value="GMC_oxred_N"/>
    <property type="match status" value="1"/>
</dbReference>
<dbReference type="InterPro" id="IPR036188">
    <property type="entry name" value="FAD/NAD-bd_sf"/>
</dbReference>
<organism evidence="8 9">
    <name type="scientific">Gloeobacter kilaueensis (strain ATCC BAA-2537 / CCAP 1431/1 / ULC 316 / JS1)</name>
    <dbReference type="NCBI Taxonomy" id="1183438"/>
    <lineage>
        <taxon>Bacteria</taxon>
        <taxon>Bacillati</taxon>
        <taxon>Cyanobacteriota</taxon>
        <taxon>Cyanophyceae</taxon>
        <taxon>Gloeobacterales</taxon>
        <taxon>Gloeobacteraceae</taxon>
        <taxon>Gloeobacter</taxon>
    </lineage>
</organism>
<evidence type="ECO:0000256" key="5">
    <source>
        <dbReference type="ARBA" id="ARBA00023002"/>
    </source>
</evidence>
<dbReference type="Proteomes" id="UP000017396">
    <property type="component" value="Chromosome"/>
</dbReference>
<evidence type="ECO:0000259" key="6">
    <source>
        <dbReference type="Pfam" id="PF00732"/>
    </source>
</evidence>
<dbReference type="Pfam" id="PF05199">
    <property type="entry name" value="GMC_oxred_C"/>
    <property type="match status" value="1"/>
</dbReference>
<dbReference type="SUPFAM" id="SSF51905">
    <property type="entry name" value="FAD/NAD(P)-binding domain"/>
    <property type="match status" value="1"/>
</dbReference>
<dbReference type="InterPro" id="IPR007867">
    <property type="entry name" value="GMC_OxRtase_C"/>
</dbReference>
<reference evidence="8 9" key="1">
    <citation type="journal article" date="2013" name="PLoS ONE">
        <title>Cultivation and Complete Genome Sequencing of Gloeobacter kilaueensis sp. nov., from a Lava Cave in Kilauea Caldera, Hawai'i.</title>
        <authorList>
            <person name="Saw J.H."/>
            <person name="Schatz M."/>
            <person name="Brown M.V."/>
            <person name="Kunkel D.D."/>
            <person name="Foster J.S."/>
            <person name="Shick H."/>
            <person name="Christensen S."/>
            <person name="Hou S."/>
            <person name="Wan X."/>
            <person name="Donachie S.P."/>
        </authorList>
    </citation>
    <scope>NUCLEOTIDE SEQUENCE [LARGE SCALE GENOMIC DNA]</scope>
    <source>
        <strain evidence="9">JS</strain>
    </source>
</reference>
<keyword evidence="4" id="KW-0274">FAD</keyword>
<evidence type="ECO:0000256" key="1">
    <source>
        <dbReference type="ARBA" id="ARBA00001974"/>
    </source>
</evidence>
<evidence type="ECO:0000256" key="4">
    <source>
        <dbReference type="ARBA" id="ARBA00022827"/>
    </source>
</evidence>
<evidence type="ECO:0000256" key="2">
    <source>
        <dbReference type="ARBA" id="ARBA00010790"/>
    </source>
</evidence>
<dbReference type="HOGENOM" id="CLU_008878_4_0_3"/>
<dbReference type="InterPro" id="IPR000172">
    <property type="entry name" value="GMC_OxRdtase_N"/>
</dbReference>
<evidence type="ECO:0000256" key="3">
    <source>
        <dbReference type="ARBA" id="ARBA00022630"/>
    </source>
</evidence>
<evidence type="ECO:0000313" key="9">
    <source>
        <dbReference type="Proteomes" id="UP000017396"/>
    </source>
</evidence>
<comment type="similarity">
    <text evidence="2">Belongs to the GMC oxidoreductase family.</text>
</comment>
<evidence type="ECO:0000313" key="8">
    <source>
        <dbReference type="EMBL" id="AGY58634.1"/>
    </source>
</evidence>
<keyword evidence="5 8" id="KW-0560">Oxidoreductase</keyword>
<dbReference type="eggNOG" id="COG2303">
    <property type="taxonomic scope" value="Bacteria"/>
</dbReference>
<dbReference type="Gene3D" id="3.50.50.60">
    <property type="entry name" value="FAD/NAD(P)-binding domain"/>
    <property type="match status" value="2"/>
</dbReference>
<evidence type="ECO:0000259" key="7">
    <source>
        <dbReference type="Pfam" id="PF05199"/>
    </source>
</evidence>
<dbReference type="EC" id="1.1.99.3" evidence="8"/>